<accession>A0A4C1V2J7</accession>
<dbReference type="EMBL" id="BGZK01000261">
    <property type="protein sequence ID" value="GBP32556.1"/>
    <property type="molecule type" value="Genomic_DNA"/>
</dbReference>
<sequence length="185" mass="21156">MKRLPLPHPPKERYNNPPVMIFENGFGTLGGLDDEDRISYYRRYLDRVLDAIEVDKCDVRCYTAWSLMDNFEWKAGLAVLGGIEMTSHMAQILTGHGGFAQYLFRFKLRDSPHCASDPAKIQDVLQVLEDCDMFLRERAALEAGNGVAISRRHFPEILDDAGKKEKFIAYCINIVKRCNRINNAN</sequence>
<comment type="similarity">
    <text evidence="1 4">Belongs to the glycosyl hydrolase 1 family.</text>
</comment>
<dbReference type="GO" id="GO:0008422">
    <property type="term" value="F:beta-glucosidase activity"/>
    <property type="evidence" value="ECO:0007669"/>
    <property type="project" value="TreeGrafter"/>
</dbReference>
<dbReference type="Pfam" id="PF00232">
    <property type="entry name" value="Glyco_hydro_1"/>
    <property type="match status" value="1"/>
</dbReference>
<protein>
    <submittedName>
        <fullName evidence="5">Myrosinase 1</fullName>
    </submittedName>
</protein>
<dbReference type="OrthoDB" id="411823at2759"/>
<evidence type="ECO:0000256" key="1">
    <source>
        <dbReference type="ARBA" id="ARBA00010838"/>
    </source>
</evidence>
<name>A0A4C1V2J7_EUMVA</name>
<evidence type="ECO:0000256" key="4">
    <source>
        <dbReference type="RuleBase" id="RU003690"/>
    </source>
</evidence>
<dbReference type="InterPro" id="IPR017853">
    <property type="entry name" value="GH"/>
</dbReference>
<keyword evidence="3" id="KW-0326">Glycosidase</keyword>
<reference evidence="5 6" key="1">
    <citation type="journal article" date="2019" name="Commun. Biol.">
        <title>The bagworm genome reveals a unique fibroin gene that provides high tensile strength.</title>
        <authorList>
            <person name="Kono N."/>
            <person name="Nakamura H."/>
            <person name="Ohtoshi R."/>
            <person name="Tomita M."/>
            <person name="Numata K."/>
            <person name="Arakawa K."/>
        </authorList>
    </citation>
    <scope>NUCLEOTIDE SEQUENCE [LARGE SCALE GENOMIC DNA]</scope>
</reference>
<gene>
    <name evidence="5" type="ORF">EVAR_23968_1</name>
</gene>
<dbReference type="PANTHER" id="PTHR10353">
    <property type="entry name" value="GLYCOSYL HYDROLASE"/>
    <property type="match status" value="1"/>
</dbReference>
<evidence type="ECO:0000256" key="3">
    <source>
        <dbReference type="ARBA" id="ARBA00023295"/>
    </source>
</evidence>
<proteinExistence type="inferred from homology"/>
<evidence type="ECO:0000313" key="6">
    <source>
        <dbReference type="Proteomes" id="UP000299102"/>
    </source>
</evidence>
<dbReference type="GO" id="GO:0005975">
    <property type="term" value="P:carbohydrate metabolic process"/>
    <property type="evidence" value="ECO:0007669"/>
    <property type="project" value="InterPro"/>
</dbReference>
<evidence type="ECO:0000256" key="2">
    <source>
        <dbReference type="ARBA" id="ARBA00022801"/>
    </source>
</evidence>
<keyword evidence="2" id="KW-0378">Hydrolase</keyword>
<dbReference type="PANTHER" id="PTHR10353:SF36">
    <property type="entry name" value="LP05116P"/>
    <property type="match status" value="1"/>
</dbReference>
<comment type="caution">
    <text evidence="5">The sequence shown here is derived from an EMBL/GenBank/DDBJ whole genome shotgun (WGS) entry which is preliminary data.</text>
</comment>
<dbReference type="STRING" id="151549.A0A4C1V2J7"/>
<dbReference type="SUPFAM" id="SSF51445">
    <property type="entry name" value="(Trans)glycosidases"/>
    <property type="match status" value="1"/>
</dbReference>
<dbReference type="Gene3D" id="3.20.20.80">
    <property type="entry name" value="Glycosidases"/>
    <property type="match status" value="1"/>
</dbReference>
<dbReference type="Proteomes" id="UP000299102">
    <property type="component" value="Unassembled WGS sequence"/>
</dbReference>
<dbReference type="AlphaFoldDB" id="A0A4C1V2J7"/>
<organism evidence="5 6">
    <name type="scientific">Eumeta variegata</name>
    <name type="common">Bagworm moth</name>
    <name type="synonym">Eumeta japonica</name>
    <dbReference type="NCBI Taxonomy" id="151549"/>
    <lineage>
        <taxon>Eukaryota</taxon>
        <taxon>Metazoa</taxon>
        <taxon>Ecdysozoa</taxon>
        <taxon>Arthropoda</taxon>
        <taxon>Hexapoda</taxon>
        <taxon>Insecta</taxon>
        <taxon>Pterygota</taxon>
        <taxon>Neoptera</taxon>
        <taxon>Endopterygota</taxon>
        <taxon>Lepidoptera</taxon>
        <taxon>Glossata</taxon>
        <taxon>Ditrysia</taxon>
        <taxon>Tineoidea</taxon>
        <taxon>Psychidae</taxon>
        <taxon>Oiketicinae</taxon>
        <taxon>Eumeta</taxon>
    </lineage>
</organism>
<keyword evidence="6" id="KW-1185">Reference proteome</keyword>
<dbReference type="InterPro" id="IPR001360">
    <property type="entry name" value="Glyco_hydro_1"/>
</dbReference>
<evidence type="ECO:0000313" key="5">
    <source>
        <dbReference type="EMBL" id="GBP32556.1"/>
    </source>
</evidence>
<dbReference type="PRINTS" id="PR00131">
    <property type="entry name" value="GLHYDRLASE1"/>
</dbReference>